<sequence>MYDPRIPYVGPSGIGDGGGAGVKIASRMQPVPREPYANSYGPDHWPPGPMSCGPRDFAGGGRPPAQPTWEVEQERRNAEWEQRRERQRSLREQQKPIAMGGVERGERVRGPAFSASSGIGSAIAGRASHGGVDRERYQGQEVTKAPEKEPQIEEQPRAGSARGIRASAKQKEAEHVEFRDHPAGMHNDLMETTRAGPANASSAQKRIHLSSPEAEKPHGIHAPKKLRSVASFSRIPEQ</sequence>
<proteinExistence type="predicted"/>
<name>A0AAD5S655_9FUNG</name>
<accession>A0AAD5S655</accession>
<reference evidence="2" key="1">
    <citation type="submission" date="2020-05" db="EMBL/GenBank/DDBJ databases">
        <title>Phylogenomic resolution of chytrid fungi.</title>
        <authorList>
            <person name="Stajich J.E."/>
            <person name="Amses K."/>
            <person name="Simmons R."/>
            <person name="Seto K."/>
            <person name="Myers J."/>
            <person name="Bonds A."/>
            <person name="Quandt C.A."/>
            <person name="Barry K."/>
            <person name="Liu P."/>
            <person name="Grigoriev I."/>
            <person name="Longcore J.E."/>
            <person name="James T.Y."/>
        </authorList>
    </citation>
    <scope>NUCLEOTIDE SEQUENCE</scope>
    <source>
        <strain evidence="2">JEL0318</strain>
    </source>
</reference>
<feature type="compositionally biased region" description="Basic and acidic residues" evidence="1">
    <location>
        <begin position="169"/>
        <end position="191"/>
    </location>
</feature>
<feature type="compositionally biased region" description="Basic and acidic residues" evidence="1">
    <location>
        <begin position="131"/>
        <end position="156"/>
    </location>
</feature>
<gene>
    <name evidence="2" type="ORF">HK097_002295</name>
</gene>
<organism evidence="2 3">
    <name type="scientific">Rhizophlyctis rosea</name>
    <dbReference type="NCBI Taxonomy" id="64517"/>
    <lineage>
        <taxon>Eukaryota</taxon>
        <taxon>Fungi</taxon>
        <taxon>Fungi incertae sedis</taxon>
        <taxon>Chytridiomycota</taxon>
        <taxon>Chytridiomycota incertae sedis</taxon>
        <taxon>Chytridiomycetes</taxon>
        <taxon>Rhizophlyctidales</taxon>
        <taxon>Rhizophlyctidaceae</taxon>
        <taxon>Rhizophlyctis</taxon>
    </lineage>
</organism>
<feature type="compositionally biased region" description="Low complexity" evidence="1">
    <location>
        <begin position="110"/>
        <end position="130"/>
    </location>
</feature>
<feature type="compositionally biased region" description="Gly residues" evidence="1">
    <location>
        <begin position="12"/>
        <end position="21"/>
    </location>
</feature>
<keyword evidence="3" id="KW-1185">Reference proteome</keyword>
<feature type="compositionally biased region" description="Low complexity" evidence="1">
    <location>
        <begin position="157"/>
        <end position="167"/>
    </location>
</feature>
<evidence type="ECO:0000313" key="3">
    <source>
        <dbReference type="Proteomes" id="UP001212841"/>
    </source>
</evidence>
<evidence type="ECO:0000256" key="1">
    <source>
        <dbReference type="SAM" id="MobiDB-lite"/>
    </source>
</evidence>
<protein>
    <submittedName>
        <fullName evidence="2">Uncharacterized protein</fullName>
    </submittedName>
</protein>
<evidence type="ECO:0000313" key="2">
    <source>
        <dbReference type="EMBL" id="KAJ3041321.1"/>
    </source>
</evidence>
<feature type="compositionally biased region" description="Basic and acidic residues" evidence="1">
    <location>
        <begin position="72"/>
        <end position="94"/>
    </location>
</feature>
<dbReference type="EMBL" id="JADGJD010001495">
    <property type="protein sequence ID" value="KAJ3041321.1"/>
    <property type="molecule type" value="Genomic_DNA"/>
</dbReference>
<comment type="caution">
    <text evidence="2">The sequence shown here is derived from an EMBL/GenBank/DDBJ whole genome shotgun (WGS) entry which is preliminary data.</text>
</comment>
<feature type="region of interest" description="Disordered" evidence="1">
    <location>
        <begin position="1"/>
        <end position="238"/>
    </location>
</feature>
<dbReference type="Proteomes" id="UP001212841">
    <property type="component" value="Unassembled WGS sequence"/>
</dbReference>
<dbReference type="AlphaFoldDB" id="A0AAD5S655"/>